<dbReference type="GO" id="GO:0008076">
    <property type="term" value="C:voltage-gated potassium channel complex"/>
    <property type="evidence" value="ECO:0007669"/>
    <property type="project" value="InterPro"/>
</dbReference>
<keyword evidence="7" id="KW-0407">Ion channel</keyword>
<comment type="caution">
    <text evidence="10">The sequence shown here is derived from an EMBL/GenBank/DDBJ whole genome shotgun (WGS) entry which is preliminary data.</text>
</comment>
<keyword evidence="3 8" id="KW-0812">Transmembrane</keyword>
<evidence type="ECO:0000256" key="1">
    <source>
        <dbReference type="ARBA" id="ARBA00004141"/>
    </source>
</evidence>
<gene>
    <name evidence="10" type="ORF">AKO1_006306</name>
</gene>
<protein>
    <submittedName>
        <fullName evidence="10">KCNB1</fullName>
    </submittedName>
</protein>
<evidence type="ECO:0000256" key="3">
    <source>
        <dbReference type="ARBA" id="ARBA00022692"/>
    </source>
</evidence>
<dbReference type="PANTHER" id="PTHR11537:SF254">
    <property type="entry name" value="POTASSIUM VOLTAGE-GATED CHANNEL PROTEIN SHAB"/>
    <property type="match status" value="1"/>
</dbReference>
<keyword evidence="2" id="KW-0813">Transport</keyword>
<dbReference type="SUPFAM" id="SSF81324">
    <property type="entry name" value="Voltage-gated potassium channels"/>
    <property type="match status" value="1"/>
</dbReference>
<dbReference type="Gene3D" id="1.10.287.70">
    <property type="match status" value="1"/>
</dbReference>
<dbReference type="GO" id="GO:0001508">
    <property type="term" value="P:action potential"/>
    <property type="evidence" value="ECO:0007669"/>
    <property type="project" value="TreeGrafter"/>
</dbReference>
<comment type="subcellular location">
    <subcellularLocation>
        <location evidence="1">Membrane</location>
        <topology evidence="1">Multi-pass membrane protein</topology>
    </subcellularLocation>
</comment>
<dbReference type="InterPro" id="IPR028325">
    <property type="entry name" value="VG_K_chnl"/>
</dbReference>
<evidence type="ECO:0000256" key="4">
    <source>
        <dbReference type="ARBA" id="ARBA00022989"/>
    </source>
</evidence>
<keyword evidence="6 8" id="KW-0472">Membrane</keyword>
<evidence type="ECO:0000256" key="8">
    <source>
        <dbReference type="SAM" id="Phobius"/>
    </source>
</evidence>
<name>A0AAW2YK00_9EUKA</name>
<dbReference type="Pfam" id="PF07885">
    <property type="entry name" value="Ion_trans_2"/>
    <property type="match status" value="1"/>
</dbReference>
<dbReference type="EMBL" id="JAOPGA020000027">
    <property type="protein sequence ID" value="KAL0476392.1"/>
    <property type="molecule type" value="Genomic_DNA"/>
</dbReference>
<proteinExistence type="predicted"/>
<dbReference type="AlphaFoldDB" id="A0AAW2YK00"/>
<evidence type="ECO:0000256" key="7">
    <source>
        <dbReference type="ARBA" id="ARBA00023303"/>
    </source>
</evidence>
<evidence type="ECO:0000259" key="9">
    <source>
        <dbReference type="Pfam" id="PF07885"/>
    </source>
</evidence>
<feature type="domain" description="Potassium channel" evidence="9">
    <location>
        <begin position="35"/>
        <end position="114"/>
    </location>
</feature>
<evidence type="ECO:0000313" key="10">
    <source>
        <dbReference type="EMBL" id="KAL0476392.1"/>
    </source>
</evidence>
<evidence type="ECO:0000313" key="11">
    <source>
        <dbReference type="Proteomes" id="UP001431209"/>
    </source>
</evidence>
<evidence type="ECO:0000256" key="5">
    <source>
        <dbReference type="ARBA" id="ARBA00023065"/>
    </source>
</evidence>
<reference evidence="10 11" key="1">
    <citation type="submission" date="2024-03" db="EMBL/GenBank/DDBJ databases">
        <title>The Acrasis kona genome and developmental transcriptomes reveal deep origins of eukaryotic multicellular pathways.</title>
        <authorList>
            <person name="Sheikh S."/>
            <person name="Fu C.-J."/>
            <person name="Brown M.W."/>
            <person name="Baldauf S.L."/>
        </authorList>
    </citation>
    <scope>NUCLEOTIDE SEQUENCE [LARGE SCALE GENOMIC DNA]</scope>
    <source>
        <strain evidence="10 11">ATCC MYA-3509</strain>
    </source>
</reference>
<dbReference type="Proteomes" id="UP001431209">
    <property type="component" value="Unassembled WGS sequence"/>
</dbReference>
<sequence length="188" mass="21601">MLRILRLGSKSRTLNMIRRLIKRQYRDVMSSSIVVVVSWLTMSMLLYFAERERQPEYFGSITKSMWFAAVTMTTIGYGDVTPKTVLGKILTIAFGIMALVFFSLFVSIIGSAYMEEVSIYNRKKGKEQDTNRQRHVDLLNVLDHLRQKIDDLSSTSPLQNVQQKHTCPNCNHHFVSNQPSNTSKTISF</sequence>
<dbReference type="InterPro" id="IPR013099">
    <property type="entry name" value="K_chnl_dom"/>
</dbReference>
<dbReference type="PRINTS" id="PR00169">
    <property type="entry name" value="KCHANNEL"/>
</dbReference>
<dbReference type="PANTHER" id="PTHR11537">
    <property type="entry name" value="VOLTAGE-GATED POTASSIUM CHANNEL"/>
    <property type="match status" value="1"/>
</dbReference>
<evidence type="ECO:0000256" key="6">
    <source>
        <dbReference type="ARBA" id="ARBA00023136"/>
    </source>
</evidence>
<keyword evidence="5" id="KW-0406">Ion transport</keyword>
<keyword evidence="4 8" id="KW-1133">Transmembrane helix</keyword>
<evidence type="ECO:0000256" key="2">
    <source>
        <dbReference type="ARBA" id="ARBA00022448"/>
    </source>
</evidence>
<organism evidence="10 11">
    <name type="scientific">Acrasis kona</name>
    <dbReference type="NCBI Taxonomy" id="1008807"/>
    <lineage>
        <taxon>Eukaryota</taxon>
        <taxon>Discoba</taxon>
        <taxon>Heterolobosea</taxon>
        <taxon>Tetramitia</taxon>
        <taxon>Eutetramitia</taxon>
        <taxon>Acrasidae</taxon>
        <taxon>Acrasis</taxon>
    </lineage>
</organism>
<keyword evidence="11" id="KW-1185">Reference proteome</keyword>
<feature type="transmembrane region" description="Helical" evidence="8">
    <location>
        <begin position="28"/>
        <end position="49"/>
    </location>
</feature>
<dbReference type="GO" id="GO:0005249">
    <property type="term" value="F:voltage-gated potassium channel activity"/>
    <property type="evidence" value="ECO:0007669"/>
    <property type="project" value="InterPro"/>
</dbReference>
<accession>A0AAW2YK00</accession>
<feature type="transmembrane region" description="Helical" evidence="8">
    <location>
        <begin position="89"/>
        <end position="114"/>
    </location>
</feature>